<evidence type="ECO:0000313" key="2">
    <source>
        <dbReference type="Proteomes" id="UP000268014"/>
    </source>
</evidence>
<accession>A0A0N4WGD0</accession>
<reference evidence="1 2" key="2">
    <citation type="submission" date="2018-11" db="EMBL/GenBank/DDBJ databases">
        <authorList>
            <consortium name="Pathogen Informatics"/>
        </authorList>
    </citation>
    <scope>NUCLEOTIDE SEQUENCE [LARGE SCALE GENOMIC DNA]</scope>
    <source>
        <strain evidence="1 2">MHpl1</strain>
    </source>
</reference>
<reference evidence="3" key="1">
    <citation type="submission" date="2017-02" db="UniProtKB">
        <authorList>
            <consortium name="WormBaseParasite"/>
        </authorList>
    </citation>
    <scope>IDENTIFICATION</scope>
</reference>
<organism evidence="3">
    <name type="scientific">Haemonchus placei</name>
    <name type="common">Barber's pole worm</name>
    <dbReference type="NCBI Taxonomy" id="6290"/>
    <lineage>
        <taxon>Eukaryota</taxon>
        <taxon>Metazoa</taxon>
        <taxon>Ecdysozoa</taxon>
        <taxon>Nematoda</taxon>
        <taxon>Chromadorea</taxon>
        <taxon>Rhabditida</taxon>
        <taxon>Rhabditina</taxon>
        <taxon>Rhabditomorpha</taxon>
        <taxon>Strongyloidea</taxon>
        <taxon>Trichostrongylidae</taxon>
        <taxon>Haemonchus</taxon>
    </lineage>
</organism>
<evidence type="ECO:0000313" key="1">
    <source>
        <dbReference type="EMBL" id="VDO38519.1"/>
    </source>
</evidence>
<dbReference type="Proteomes" id="UP000268014">
    <property type="component" value="Unassembled WGS sequence"/>
</dbReference>
<evidence type="ECO:0000313" key="3">
    <source>
        <dbReference type="WBParaSite" id="HPLM_0000985301-mRNA-1"/>
    </source>
</evidence>
<sequence length="68" mass="7899">MSTEYTLNEVARHCTADDLWIAYKGGVRLLFRFFGLHSSRLRSVSLTEKSFEKVLVVIFAFKLHKTSF</sequence>
<proteinExistence type="predicted"/>
<gene>
    <name evidence="1" type="ORF">HPLM_LOCUS9845</name>
</gene>
<dbReference type="Gene3D" id="3.10.120.10">
    <property type="entry name" value="Cytochrome b5-like heme/steroid binding domain"/>
    <property type="match status" value="1"/>
</dbReference>
<keyword evidence="2" id="KW-1185">Reference proteome</keyword>
<dbReference type="SUPFAM" id="SSF55856">
    <property type="entry name" value="Cytochrome b5-like heme/steroid binding domain"/>
    <property type="match status" value="1"/>
</dbReference>
<name>A0A0N4WGD0_HAEPC</name>
<dbReference type="EMBL" id="UZAF01017155">
    <property type="protein sequence ID" value="VDO38519.1"/>
    <property type="molecule type" value="Genomic_DNA"/>
</dbReference>
<protein>
    <submittedName>
        <fullName evidence="3">Rad21_Rec8 domain-containing protein</fullName>
    </submittedName>
</protein>
<dbReference type="InterPro" id="IPR036400">
    <property type="entry name" value="Cyt_B5-like_heme/steroid_sf"/>
</dbReference>
<dbReference type="AlphaFoldDB" id="A0A0N4WGD0"/>
<dbReference type="OrthoDB" id="260519at2759"/>
<dbReference type="WBParaSite" id="HPLM_0000985301-mRNA-1">
    <property type="protein sequence ID" value="HPLM_0000985301-mRNA-1"/>
    <property type="gene ID" value="HPLM_0000985301"/>
</dbReference>